<proteinExistence type="predicted"/>
<dbReference type="AlphaFoldDB" id="A0A1D3L455"/>
<dbReference type="SUPFAM" id="SSF54285">
    <property type="entry name" value="MoaD/ThiS"/>
    <property type="match status" value="1"/>
</dbReference>
<protein>
    <submittedName>
        <fullName evidence="1">ThiamineS protein</fullName>
    </submittedName>
</protein>
<dbReference type="Pfam" id="PF02597">
    <property type="entry name" value="ThiS"/>
    <property type="match status" value="1"/>
</dbReference>
<keyword evidence="2" id="KW-1185">Reference proteome</keyword>
<reference evidence="1 2" key="1">
    <citation type="submission" date="2016-08" db="EMBL/GenBank/DDBJ databases">
        <authorList>
            <person name="Seilhamer J.J."/>
        </authorList>
    </citation>
    <scope>NUCLEOTIDE SEQUENCE [LARGE SCALE GENOMIC DNA]</scope>
    <source>
        <strain evidence="1">Buetzberg</strain>
    </source>
</reference>
<dbReference type="RefSeq" id="WP_071907408.1">
    <property type="nucleotide sequence ID" value="NZ_LT607756.1"/>
</dbReference>
<dbReference type="Proteomes" id="UP000094707">
    <property type="component" value="Chromosome I"/>
</dbReference>
<dbReference type="InterPro" id="IPR016155">
    <property type="entry name" value="Mopterin_synth/thiamin_S_b"/>
</dbReference>
<dbReference type="PATRIC" id="fig|129848.4.peg.1822"/>
<dbReference type="GeneID" id="30412622"/>
<evidence type="ECO:0000313" key="1">
    <source>
        <dbReference type="EMBL" id="SCG86335.1"/>
    </source>
</evidence>
<dbReference type="EMBL" id="LT607756">
    <property type="protein sequence ID" value="SCG86335.1"/>
    <property type="molecule type" value="Genomic_DNA"/>
</dbReference>
<dbReference type="KEGG" id="mcub:MCBB_1784"/>
<accession>A0A1D3L455</accession>
<dbReference type="InterPro" id="IPR003749">
    <property type="entry name" value="ThiS/MoaD-like"/>
</dbReference>
<organism evidence="1 2">
    <name type="scientific">Methanobacterium congolense</name>
    <dbReference type="NCBI Taxonomy" id="118062"/>
    <lineage>
        <taxon>Archaea</taxon>
        <taxon>Methanobacteriati</taxon>
        <taxon>Methanobacteriota</taxon>
        <taxon>Methanomada group</taxon>
        <taxon>Methanobacteria</taxon>
        <taxon>Methanobacteriales</taxon>
        <taxon>Methanobacteriaceae</taxon>
        <taxon>Methanobacterium</taxon>
    </lineage>
</organism>
<dbReference type="InterPro" id="IPR012675">
    <property type="entry name" value="Beta-grasp_dom_sf"/>
</dbReference>
<name>A0A1D3L455_9EURY</name>
<evidence type="ECO:0000313" key="2">
    <source>
        <dbReference type="Proteomes" id="UP000094707"/>
    </source>
</evidence>
<dbReference type="Gene3D" id="3.10.20.30">
    <property type="match status" value="1"/>
</dbReference>
<dbReference type="OrthoDB" id="76910at2157"/>
<dbReference type="STRING" id="118062.MCBB_1784"/>
<gene>
    <name evidence="1" type="ORF">MCBB_1784</name>
</gene>
<sequence length="66" mass="7461">MEIKVTIGEKKELKEFPPNLTVKEMLNLMEVPSETVVVKKNNCIVIDEEVLEDGDELEVIQVIYGG</sequence>